<feature type="transmembrane region" description="Helical" evidence="1">
    <location>
        <begin position="167"/>
        <end position="191"/>
    </location>
</feature>
<dbReference type="KEGG" id="mpad:KEF85_03025"/>
<organism evidence="2 3">
    <name type="scientific">Methylomonas paludis</name>
    <dbReference type="NCBI Taxonomy" id="1173101"/>
    <lineage>
        <taxon>Bacteria</taxon>
        <taxon>Pseudomonadati</taxon>
        <taxon>Pseudomonadota</taxon>
        <taxon>Gammaproteobacteria</taxon>
        <taxon>Methylococcales</taxon>
        <taxon>Methylococcaceae</taxon>
        <taxon>Methylomonas</taxon>
    </lineage>
</organism>
<dbReference type="AlphaFoldDB" id="A0A975MQ79"/>
<proteinExistence type="predicted"/>
<keyword evidence="3" id="KW-1185">Reference proteome</keyword>
<dbReference type="RefSeq" id="WP_215583254.1">
    <property type="nucleotide sequence ID" value="NZ_CP073754.1"/>
</dbReference>
<sequence>MSGTDLPRLVWRGLATWLLLSLLGWFWAQPLLGWFIPYIEWIIGLAANAYRAHVSLNGAGAEANLELQMVLQQPLALSAQQTLKPGIKLTVVHHVLHDLAPLIVEFSLLLIWPVVSLRQRLLLLLAGIPAAFAVLGLTTPFVLLGLLEIQLQQIALYYHFIRPEPWILQWLYFCEMGGNWLLAISAALLCVRLIHVTRPSA</sequence>
<accession>A0A975MQ79</accession>
<keyword evidence="1" id="KW-0472">Membrane</keyword>
<evidence type="ECO:0000256" key="1">
    <source>
        <dbReference type="SAM" id="Phobius"/>
    </source>
</evidence>
<feature type="transmembrane region" description="Helical" evidence="1">
    <location>
        <begin position="9"/>
        <end position="28"/>
    </location>
</feature>
<keyword evidence="1" id="KW-0812">Transmembrane</keyword>
<name>A0A975MQ79_9GAMM</name>
<feature type="transmembrane region" description="Helical" evidence="1">
    <location>
        <begin position="122"/>
        <end position="147"/>
    </location>
</feature>
<evidence type="ECO:0000313" key="2">
    <source>
        <dbReference type="EMBL" id="QWF71469.1"/>
    </source>
</evidence>
<reference evidence="2" key="1">
    <citation type="submission" date="2021-04" db="EMBL/GenBank/DDBJ databases">
        <title>Draft genome sequence data of methanotrophic Methylovulum sp. strain S1L and Methylomonas sp. strain S2AM isolated from boreal lake water columns.</title>
        <authorList>
            <person name="Rissanen A.J."/>
            <person name="Mangayil R."/>
            <person name="Svenning M.M."/>
            <person name="Khanongnuch R."/>
        </authorList>
    </citation>
    <scope>NUCLEOTIDE SEQUENCE</scope>
    <source>
        <strain evidence="2">S2AM</strain>
    </source>
</reference>
<evidence type="ECO:0000313" key="3">
    <source>
        <dbReference type="Proteomes" id="UP000676649"/>
    </source>
</evidence>
<keyword evidence="1" id="KW-1133">Transmembrane helix</keyword>
<dbReference type="EMBL" id="CP073754">
    <property type="protein sequence ID" value="QWF71469.1"/>
    <property type="molecule type" value="Genomic_DNA"/>
</dbReference>
<dbReference type="Proteomes" id="UP000676649">
    <property type="component" value="Chromosome"/>
</dbReference>
<feature type="transmembrane region" description="Helical" evidence="1">
    <location>
        <begin position="99"/>
        <end position="115"/>
    </location>
</feature>
<gene>
    <name evidence="2" type="ORF">KEF85_03025</name>
</gene>
<protein>
    <submittedName>
        <fullName evidence="2">Uncharacterized protein</fullName>
    </submittedName>
</protein>